<dbReference type="Pfam" id="PF01844">
    <property type="entry name" value="HNH"/>
    <property type="match status" value="1"/>
</dbReference>
<evidence type="ECO:0000313" key="3">
    <source>
        <dbReference type="Proteomes" id="UP001551675"/>
    </source>
</evidence>
<dbReference type="CDD" id="cd00085">
    <property type="entry name" value="HNHc"/>
    <property type="match status" value="1"/>
</dbReference>
<dbReference type="InterPro" id="IPR003615">
    <property type="entry name" value="HNH_nuc"/>
</dbReference>
<evidence type="ECO:0000313" key="2">
    <source>
        <dbReference type="EMBL" id="MEV0974526.1"/>
    </source>
</evidence>
<dbReference type="GO" id="GO:0004519">
    <property type="term" value="F:endonuclease activity"/>
    <property type="evidence" value="ECO:0007669"/>
    <property type="project" value="UniProtKB-KW"/>
</dbReference>
<dbReference type="InterPro" id="IPR002711">
    <property type="entry name" value="HNH"/>
</dbReference>
<protein>
    <submittedName>
        <fullName evidence="2">HNH endonuclease</fullName>
    </submittedName>
</protein>
<gene>
    <name evidence="2" type="ORF">AB0I59_38540</name>
</gene>
<keyword evidence="3" id="KW-1185">Reference proteome</keyword>
<keyword evidence="2" id="KW-0255">Endonuclease</keyword>
<comment type="caution">
    <text evidence="2">The sequence shown here is derived from an EMBL/GenBank/DDBJ whole genome shotgun (WGS) entry which is preliminary data.</text>
</comment>
<evidence type="ECO:0000259" key="1">
    <source>
        <dbReference type="Pfam" id="PF01844"/>
    </source>
</evidence>
<dbReference type="Proteomes" id="UP001551675">
    <property type="component" value="Unassembled WGS sequence"/>
</dbReference>
<name>A0ABV3GSB3_MICGL</name>
<keyword evidence="2" id="KW-0378">Hydrolase</keyword>
<accession>A0ABV3GSB3</accession>
<proteinExistence type="predicted"/>
<sequence length="84" mass="9521">MRVQVGEISCERCTFNFERVYGPRGTGYIECHHMVPFHASGATTTTLDDLALLCSNCHRTIHRAAPWPTPAELRRLINHALSER</sequence>
<dbReference type="RefSeq" id="WP_358141249.1">
    <property type="nucleotide sequence ID" value="NZ_JBFALK010000031.1"/>
</dbReference>
<organism evidence="2 3">
    <name type="scientific">Microtetraspora glauca</name>
    <dbReference type="NCBI Taxonomy" id="1996"/>
    <lineage>
        <taxon>Bacteria</taxon>
        <taxon>Bacillati</taxon>
        <taxon>Actinomycetota</taxon>
        <taxon>Actinomycetes</taxon>
        <taxon>Streptosporangiales</taxon>
        <taxon>Streptosporangiaceae</taxon>
        <taxon>Microtetraspora</taxon>
    </lineage>
</organism>
<reference evidence="2 3" key="1">
    <citation type="submission" date="2024-06" db="EMBL/GenBank/DDBJ databases">
        <title>The Natural Products Discovery Center: Release of the First 8490 Sequenced Strains for Exploring Actinobacteria Biosynthetic Diversity.</title>
        <authorList>
            <person name="Kalkreuter E."/>
            <person name="Kautsar S.A."/>
            <person name="Yang D."/>
            <person name="Bader C.D."/>
            <person name="Teijaro C.N."/>
            <person name="Fluegel L."/>
            <person name="Davis C.M."/>
            <person name="Simpson J.R."/>
            <person name="Lauterbach L."/>
            <person name="Steele A.D."/>
            <person name="Gui C."/>
            <person name="Meng S."/>
            <person name="Li G."/>
            <person name="Viehrig K."/>
            <person name="Ye F."/>
            <person name="Su P."/>
            <person name="Kiefer A.F."/>
            <person name="Nichols A."/>
            <person name="Cepeda A.J."/>
            <person name="Yan W."/>
            <person name="Fan B."/>
            <person name="Jiang Y."/>
            <person name="Adhikari A."/>
            <person name="Zheng C.-J."/>
            <person name="Schuster L."/>
            <person name="Cowan T.M."/>
            <person name="Smanski M.J."/>
            <person name="Chevrette M.G."/>
            <person name="De Carvalho L.P.S."/>
            <person name="Shen B."/>
        </authorList>
    </citation>
    <scope>NUCLEOTIDE SEQUENCE [LARGE SCALE GENOMIC DNA]</scope>
    <source>
        <strain evidence="2 3">NPDC050100</strain>
    </source>
</reference>
<dbReference type="Gene3D" id="1.10.30.50">
    <property type="match status" value="1"/>
</dbReference>
<dbReference type="EMBL" id="JBFALK010000031">
    <property type="protein sequence ID" value="MEV0974526.1"/>
    <property type="molecule type" value="Genomic_DNA"/>
</dbReference>
<feature type="domain" description="HNH" evidence="1">
    <location>
        <begin position="10"/>
        <end position="63"/>
    </location>
</feature>
<keyword evidence="2" id="KW-0540">Nuclease</keyword>